<evidence type="ECO:0000256" key="1">
    <source>
        <dbReference type="SAM" id="MobiDB-lite"/>
    </source>
</evidence>
<feature type="region of interest" description="Disordered" evidence="1">
    <location>
        <begin position="1"/>
        <end position="91"/>
    </location>
</feature>
<dbReference type="EMBL" id="JANPWB010000002">
    <property type="protein sequence ID" value="KAJ1209328.1"/>
    <property type="molecule type" value="Genomic_DNA"/>
</dbReference>
<protein>
    <submittedName>
        <fullName evidence="2">Uncharacterized protein</fullName>
    </submittedName>
</protein>
<feature type="compositionally biased region" description="Polar residues" evidence="1">
    <location>
        <begin position="27"/>
        <end position="36"/>
    </location>
</feature>
<dbReference type="AlphaFoldDB" id="A0AAV7W5R3"/>
<keyword evidence="3" id="KW-1185">Reference proteome</keyword>
<comment type="caution">
    <text evidence="2">The sequence shown here is derived from an EMBL/GenBank/DDBJ whole genome shotgun (WGS) entry which is preliminary data.</text>
</comment>
<accession>A0AAV7W5R3</accession>
<organism evidence="2 3">
    <name type="scientific">Pleurodeles waltl</name>
    <name type="common">Iberian ribbed newt</name>
    <dbReference type="NCBI Taxonomy" id="8319"/>
    <lineage>
        <taxon>Eukaryota</taxon>
        <taxon>Metazoa</taxon>
        <taxon>Chordata</taxon>
        <taxon>Craniata</taxon>
        <taxon>Vertebrata</taxon>
        <taxon>Euteleostomi</taxon>
        <taxon>Amphibia</taxon>
        <taxon>Batrachia</taxon>
        <taxon>Caudata</taxon>
        <taxon>Salamandroidea</taxon>
        <taxon>Salamandridae</taxon>
        <taxon>Pleurodelinae</taxon>
        <taxon>Pleurodeles</taxon>
    </lineage>
</organism>
<proteinExistence type="predicted"/>
<sequence>MAGRGAGTSAGNVRPAGGAGAQMAQGTRTRAPSLRSSGCRDPAWEECGPVTWNVEGFPEPAGRGASLHLGRDSEETAQTSSEQRSRLCRYN</sequence>
<evidence type="ECO:0000313" key="3">
    <source>
        <dbReference type="Proteomes" id="UP001066276"/>
    </source>
</evidence>
<evidence type="ECO:0000313" key="2">
    <source>
        <dbReference type="EMBL" id="KAJ1209328.1"/>
    </source>
</evidence>
<name>A0AAV7W5R3_PLEWA</name>
<dbReference type="Proteomes" id="UP001066276">
    <property type="component" value="Chromosome 1_2"/>
</dbReference>
<gene>
    <name evidence="2" type="ORF">NDU88_004706</name>
</gene>
<reference evidence="2" key="1">
    <citation type="journal article" date="2022" name="bioRxiv">
        <title>Sequencing and chromosome-scale assembly of the giantPleurodeles waltlgenome.</title>
        <authorList>
            <person name="Brown T."/>
            <person name="Elewa A."/>
            <person name="Iarovenko S."/>
            <person name="Subramanian E."/>
            <person name="Araus A.J."/>
            <person name="Petzold A."/>
            <person name="Susuki M."/>
            <person name="Suzuki K.-i.T."/>
            <person name="Hayashi T."/>
            <person name="Toyoda A."/>
            <person name="Oliveira C."/>
            <person name="Osipova E."/>
            <person name="Leigh N.D."/>
            <person name="Simon A."/>
            <person name="Yun M.H."/>
        </authorList>
    </citation>
    <scope>NUCLEOTIDE SEQUENCE</scope>
    <source>
        <strain evidence="2">20211129_DDA</strain>
        <tissue evidence="2">Liver</tissue>
    </source>
</reference>